<dbReference type="Gene3D" id="2.130.10.10">
    <property type="entry name" value="YVTN repeat-like/Quinoprotein amine dehydrogenase"/>
    <property type="match status" value="1"/>
</dbReference>
<dbReference type="STRING" id="1798473.A3G50_01680"/>
<keyword evidence="1" id="KW-1133">Transmembrane helix</keyword>
<evidence type="ECO:0000313" key="3">
    <source>
        <dbReference type="Proteomes" id="UP000176633"/>
    </source>
</evidence>
<dbReference type="EMBL" id="MFKM01000025">
    <property type="protein sequence ID" value="OGG43109.1"/>
    <property type="molecule type" value="Genomic_DNA"/>
</dbReference>
<evidence type="ECO:0008006" key="4">
    <source>
        <dbReference type="Google" id="ProtNLM"/>
    </source>
</evidence>
<dbReference type="InterPro" id="IPR015943">
    <property type="entry name" value="WD40/YVTN_repeat-like_dom_sf"/>
</dbReference>
<name>A0A1F6C1N9_9BACT</name>
<evidence type="ECO:0000313" key="2">
    <source>
        <dbReference type="EMBL" id="OGG43109.1"/>
    </source>
</evidence>
<feature type="transmembrane region" description="Helical" evidence="1">
    <location>
        <begin position="7"/>
        <end position="30"/>
    </location>
</feature>
<dbReference type="Proteomes" id="UP000176633">
    <property type="component" value="Unassembled WGS sequence"/>
</dbReference>
<protein>
    <recommendedName>
        <fullName evidence="4">Photosynthesis system II assembly factor Ycf48/Hcf136-like domain-containing protein</fullName>
    </recommendedName>
</protein>
<gene>
    <name evidence="2" type="ORF">A3G50_01680</name>
</gene>
<comment type="caution">
    <text evidence="2">The sequence shown here is derived from an EMBL/GenBank/DDBJ whole genome shotgun (WGS) entry which is preliminary data.</text>
</comment>
<organism evidence="2 3">
    <name type="scientific">Candidatus Jorgensenbacteria bacterium RIFCSPLOWO2_12_FULL_42_11</name>
    <dbReference type="NCBI Taxonomy" id="1798473"/>
    <lineage>
        <taxon>Bacteria</taxon>
        <taxon>Candidatus Joergenseniibacteriota</taxon>
    </lineage>
</organism>
<accession>A0A1F6C1N9</accession>
<dbReference type="AlphaFoldDB" id="A0A1F6C1N9"/>
<evidence type="ECO:0000256" key="1">
    <source>
        <dbReference type="SAM" id="Phobius"/>
    </source>
</evidence>
<keyword evidence="1" id="KW-0812">Transmembrane</keyword>
<keyword evidence="1" id="KW-0472">Membrane</keyword>
<proteinExistence type="predicted"/>
<sequence>MNKAFPIIIWITAVGVVLYLFPEFAAYFGFESLDRNRLSPVVFVSDDNGKTFEETYWSGSFAPTIYDFEVDGRDSSFAYAATDQGLFMSRDRGSHWFRYADLEGQLAKAAVYQIEKAADNPGRLFVSIFKNSQGGIYETDDRFFTLRKIFDTKEAAAYKLDSVDDKLYLGLSDGRVISYSLNDSGFRLLAAVGSPITDIVINGDRIYAATKAKEIWNGSVSGDDFVRSGEEQPSQSAYTASLLGANLKTVVAKKPIKTILPDGRGGIYLAAADKLYLSVNRGKGWQLVLDIPGRRVSSLNLGSGGRIMVGTGKERDGNSL</sequence>
<dbReference type="SUPFAM" id="SSF110296">
    <property type="entry name" value="Oligoxyloglucan reducing end-specific cellobiohydrolase"/>
    <property type="match status" value="1"/>
</dbReference>
<reference evidence="2 3" key="1">
    <citation type="journal article" date="2016" name="Nat. Commun.">
        <title>Thousands of microbial genomes shed light on interconnected biogeochemical processes in an aquifer system.</title>
        <authorList>
            <person name="Anantharaman K."/>
            <person name="Brown C.T."/>
            <person name="Hug L.A."/>
            <person name="Sharon I."/>
            <person name="Castelle C.J."/>
            <person name="Probst A.J."/>
            <person name="Thomas B.C."/>
            <person name="Singh A."/>
            <person name="Wilkins M.J."/>
            <person name="Karaoz U."/>
            <person name="Brodie E.L."/>
            <person name="Williams K.H."/>
            <person name="Hubbard S.S."/>
            <person name="Banfield J.F."/>
        </authorList>
    </citation>
    <scope>NUCLEOTIDE SEQUENCE [LARGE SCALE GENOMIC DNA]</scope>
</reference>